<reference evidence="2" key="1">
    <citation type="submission" date="2014-09" db="EMBL/GenBank/DDBJ databases">
        <authorList>
            <person name="Magalhaes I.L.F."/>
            <person name="Oliveira U."/>
            <person name="Santos F.R."/>
            <person name="Vidigal T.H.D.A."/>
            <person name="Brescovit A.D."/>
            <person name="Santos A.J."/>
        </authorList>
    </citation>
    <scope>NUCLEOTIDE SEQUENCE</scope>
    <source>
        <tissue evidence="2">Shoot tissue taken approximately 20 cm above the soil surface</tissue>
    </source>
</reference>
<accession>A0A0A9FE49</accession>
<keyword evidence="1" id="KW-1133">Transmembrane helix</keyword>
<proteinExistence type="predicted"/>
<evidence type="ECO:0000313" key="2">
    <source>
        <dbReference type="EMBL" id="JAE10592.1"/>
    </source>
</evidence>
<dbReference type="EMBL" id="GBRH01187304">
    <property type="protein sequence ID" value="JAE10592.1"/>
    <property type="molecule type" value="Transcribed_RNA"/>
</dbReference>
<keyword evidence="1" id="KW-0472">Membrane</keyword>
<keyword evidence="1" id="KW-0812">Transmembrane</keyword>
<protein>
    <submittedName>
        <fullName evidence="2">Uncharacterized protein</fullName>
    </submittedName>
</protein>
<feature type="transmembrane region" description="Helical" evidence="1">
    <location>
        <begin position="32"/>
        <end position="54"/>
    </location>
</feature>
<reference evidence="2" key="2">
    <citation type="journal article" date="2015" name="Data Brief">
        <title>Shoot transcriptome of the giant reed, Arundo donax.</title>
        <authorList>
            <person name="Barrero R.A."/>
            <person name="Guerrero F.D."/>
            <person name="Moolhuijzen P."/>
            <person name="Goolsby J.A."/>
            <person name="Tidwell J."/>
            <person name="Bellgard S.E."/>
            <person name="Bellgard M.I."/>
        </authorList>
    </citation>
    <scope>NUCLEOTIDE SEQUENCE</scope>
    <source>
        <tissue evidence="2">Shoot tissue taken approximately 20 cm above the soil surface</tissue>
    </source>
</reference>
<sequence>MSNRWSNLFGPRTINGSPDKFNCRSPPRRKPFLIFLILNHSNVAWLLTTTQLISSTTSFVAFHK</sequence>
<name>A0A0A9FE49_ARUDO</name>
<evidence type="ECO:0000256" key="1">
    <source>
        <dbReference type="SAM" id="Phobius"/>
    </source>
</evidence>
<dbReference type="AlphaFoldDB" id="A0A0A9FE49"/>
<organism evidence="2">
    <name type="scientific">Arundo donax</name>
    <name type="common">Giant reed</name>
    <name type="synonym">Donax arundinaceus</name>
    <dbReference type="NCBI Taxonomy" id="35708"/>
    <lineage>
        <taxon>Eukaryota</taxon>
        <taxon>Viridiplantae</taxon>
        <taxon>Streptophyta</taxon>
        <taxon>Embryophyta</taxon>
        <taxon>Tracheophyta</taxon>
        <taxon>Spermatophyta</taxon>
        <taxon>Magnoliopsida</taxon>
        <taxon>Liliopsida</taxon>
        <taxon>Poales</taxon>
        <taxon>Poaceae</taxon>
        <taxon>PACMAD clade</taxon>
        <taxon>Arundinoideae</taxon>
        <taxon>Arundineae</taxon>
        <taxon>Arundo</taxon>
    </lineage>
</organism>